<proteinExistence type="predicted"/>
<dbReference type="Proteomes" id="UP001162992">
    <property type="component" value="Chromosome 14"/>
</dbReference>
<organism evidence="1 2">
    <name type="scientific">Diphasiastrum complanatum</name>
    <name type="common">Issler's clubmoss</name>
    <name type="synonym">Lycopodium complanatum</name>
    <dbReference type="NCBI Taxonomy" id="34168"/>
    <lineage>
        <taxon>Eukaryota</taxon>
        <taxon>Viridiplantae</taxon>
        <taxon>Streptophyta</taxon>
        <taxon>Embryophyta</taxon>
        <taxon>Tracheophyta</taxon>
        <taxon>Lycopodiopsida</taxon>
        <taxon>Lycopodiales</taxon>
        <taxon>Lycopodiaceae</taxon>
        <taxon>Lycopodioideae</taxon>
        <taxon>Diphasiastrum</taxon>
    </lineage>
</organism>
<evidence type="ECO:0000313" key="1">
    <source>
        <dbReference type="EMBL" id="KAJ7531287.1"/>
    </source>
</evidence>
<dbReference type="EMBL" id="CM055105">
    <property type="protein sequence ID" value="KAJ7531287.1"/>
    <property type="molecule type" value="Genomic_DNA"/>
</dbReference>
<keyword evidence="2" id="KW-1185">Reference proteome</keyword>
<reference evidence="2" key="1">
    <citation type="journal article" date="2024" name="Proc. Natl. Acad. Sci. U.S.A.">
        <title>Extraordinary preservation of gene collinearity over three hundred million years revealed in homosporous lycophytes.</title>
        <authorList>
            <person name="Li C."/>
            <person name="Wickell D."/>
            <person name="Kuo L.Y."/>
            <person name="Chen X."/>
            <person name="Nie B."/>
            <person name="Liao X."/>
            <person name="Peng D."/>
            <person name="Ji J."/>
            <person name="Jenkins J."/>
            <person name="Williams M."/>
            <person name="Shu S."/>
            <person name="Plott C."/>
            <person name="Barry K."/>
            <person name="Rajasekar S."/>
            <person name="Grimwood J."/>
            <person name="Han X."/>
            <person name="Sun S."/>
            <person name="Hou Z."/>
            <person name="He W."/>
            <person name="Dai G."/>
            <person name="Sun C."/>
            <person name="Schmutz J."/>
            <person name="Leebens-Mack J.H."/>
            <person name="Li F.W."/>
            <person name="Wang L."/>
        </authorList>
    </citation>
    <scope>NUCLEOTIDE SEQUENCE [LARGE SCALE GENOMIC DNA]</scope>
    <source>
        <strain evidence="2">cv. PW_Plant_1</strain>
    </source>
</reference>
<evidence type="ECO:0000313" key="2">
    <source>
        <dbReference type="Proteomes" id="UP001162992"/>
    </source>
</evidence>
<name>A0ACC2BPE5_DIPCM</name>
<accession>A0ACC2BPE5</accession>
<comment type="caution">
    <text evidence="1">The sequence shown here is derived from an EMBL/GenBank/DDBJ whole genome shotgun (WGS) entry which is preliminary data.</text>
</comment>
<sequence length="132" mass="15652">MESMMRQMRAKTSAASQNLRNRTRKYYADLLDRNRQYIAREPSVEKCRELSKQLFFTRLASIPGRYESFWKELDFVKKKIVVRQELTTEELGIGALFALECYLWFAAGEVLGRALTRDRRAYESKPTSRREQ</sequence>
<protein>
    <submittedName>
        <fullName evidence="1">Uncharacterized protein</fullName>
    </submittedName>
</protein>
<gene>
    <name evidence="1" type="ORF">O6H91_14G039000</name>
</gene>